<gene>
    <name evidence="12" type="primary">pstC</name>
    <name evidence="12" type="ORF">JKG61_06330</name>
</gene>
<dbReference type="CDD" id="cd06261">
    <property type="entry name" value="TM_PBP2"/>
    <property type="match status" value="1"/>
</dbReference>
<feature type="transmembrane region" description="Helical" evidence="9">
    <location>
        <begin position="206"/>
        <end position="227"/>
    </location>
</feature>
<accession>A0ABS1R0Y9</accession>
<evidence type="ECO:0000256" key="7">
    <source>
        <dbReference type="ARBA" id="ARBA00022989"/>
    </source>
</evidence>
<dbReference type="Pfam" id="PF00528">
    <property type="entry name" value="BPD_transp_1"/>
    <property type="match status" value="1"/>
</dbReference>
<feature type="transmembrane region" description="Helical" evidence="9">
    <location>
        <begin position="12"/>
        <end position="35"/>
    </location>
</feature>
<evidence type="ECO:0000313" key="12">
    <source>
        <dbReference type="EMBL" id="MBL1408364.1"/>
    </source>
</evidence>
<reference evidence="12 13" key="1">
    <citation type="submission" date="2021-01" db="EMBL/GenBank/DDBJ databases">
        <title>C459-1 draft genome sequence.</title>
        <authorList>
            <person name="Zhang X.-F."/>
        </authorList>
    </citation>
    <scope>NUCLEOTIDE SEQUENCE [LARGE SCALE GENOMIC DNA]</scope>
    <source>
        <strain evidence="13">C459-1</strain>
    </source>
</reference>
<comment type="function">
    <text evidence="10">Part of the binding-protein-dependent transport system for phosphate; probably responsible for the translocation of the substrate across the membrane.</text>
</comment>
<dbReference type="InterPro" id="IPR011864">
    <property type="entry name" value="Phosphate_PstC"/>
</dbReference>
<organism evidence="12 13">
    <name type="scientific">Sphingobacterium faecale</name>
    <dbReference type="NCBI Taxonomy" id="2803775"/>
    <lineage>
        <taxon>Bacteria</taxon>
        <taxon>Pseudomonadati</taxon>
        <taxon>Bacteroidota</taxon>
        <taxon>Sphingobacteriia</taxon>
        <taxon>Sphingobacteriales</taxon>
        <taxon>Sphingobacteriaceae</taxon>
        <taxon>Sphingobacterium</taxon>
    </lineage>
</organism>
<protein>
    <recommendedName>
        <fullName evidence="10">Phosphate transport system permease protein</fullName>
    </recommendedName>
</protein>
<proteinExistence type="inferred from homology"/>
<feature type="transmembrane region" description="Helical" evidence="9">
    <location>
        <begin position="149"/>
        <end position="172"/>
    </location>
</feature>
<dbReference type="InterPro" id="IPR000515">
    <property type="entry name" value="MetI-like"/>
</dbReference>
<dbReference type="SUPFAM" id="SSF161098">
    <property type="entry name" value="MetI-like"/>
    <property type="match status" value="1"/>
</dbReference>
<feature type="transmembrane region" description="Helical" evidence="9">
    <location>
        <begin position="264"/>
        <end position="288"/>
    </location>
</feature>
<evidence type="ECO:0000313" key="13">
    <source>
        <dbReference type="Proteomes" id="UP000625283"/>
    </source>
</evidence>
<keyword evidence="6 9" id="KW-0812">Transmembrane</keyword>
<evidence type="ECO:0000256" key="10">
    <source>
        <dbReference type="RuleBase" id="RU363054"/>
    </source>
</evidence>
<evidence type="ECO:0000259" key="11">
    <source>
        <dbReference type="PROSITE" id="PS50928"/>
    </source>
</evidence>
<name>A0ABS1R0Y9_9SPHI</name>
<evidence type="ECO:0000256" key="5">
    <source>
        <dbReference type="ARBA" id="ARBA00022592"/>
    </source>
</evidence>
<evidence type="ECO:0000256" key="1">
    <source>
        <dbReference type="ARBA" id="ARBA00004651"/>
    </source>
</evidence>
<comment type="caution">
    <text evidence="12">The sequence shown here is derived from an EMBL/GenBank/DDBJ whole genome shotgun (WGS) entry which is preliminary data.</text>
</comment>
<comment type="subcellular location">
    <subcellularLocation>
        <location evidence="1 9">Cell membrane</location>
        <topology evidence="1 9">Multi-pass membrane protein</topology>
    </subcellularLocation>
</comment>
<evidence type="ECO:0000256" key="2">
    <source>
        <dbReference type="ARBA" id="ARBA00007069"/>
    </source>
</evidence>
<dbReference type="Proteomes" id="UP000625283">
    <property type="component" value="Unassembled WGS sequence"/>
</dbReference>
<feature type="transmembrane region" description="Helical" evidence="9">
    <location>
        <begin position="105"/>
        <end position="129"/>
    </location>
</feature>
<dbReference type="PANTHER" id="PTHR30425">
    <property type="entry name" value="PHOSPHATE TRANSPORT SYSTEM PERMEASE PROTEIN PST"/>
    <property type="match status" value="1"/>
</dbReference>
<dbReference type="InterPro" id="IPR035906">
    <property type="entry name" value="MetI-like_sf"/>
</dbReference>
<dbReference type="Gene3D" id="1.10.3720.10">
    <property type="entry name" value="MetI-like"/>
    <property type="match status" value="1"/>
</dbReference>
<keyword evidence="13" id="KW-1185">Reference proteome</keyword>
<dbReference type="PROSITE" id="PS50928">
    <property type="entry name" value="ABC_TM1"/>
    <property type="match status" value="1"/>
</dbReference>
<dbReference type="InterPro" id="IPR051124">
    <property type="entry name" value="Phosphate_Transport_Permease"/>
</dbReference>
<dbReference type="PANTHER" id="PTHR30425:SF1">
    <property type="entry name" value="PHOSPHATE TRANSPORT SYSTEM PERMEASE PROTEIN PSTC"/>
    <property type="match status" value="1"/>
</dbReference>
<feature type="domain" description="ABC transmembrane type-1" evidence="11">
    <location>
        <begin position="68"/>
        <end position="284"/>
    </location>
</feature>
<evidence type="ECO:0000256" key="4">
    <source>
        <dbReference type="ARBA" id="ARBA00022475"/>
    </source>
</evidence>
<dbReference type="NCBIfam" id="TIGR02138">
    <property type="entry name" value="phosphate_pstC"/>
    <property type="match status" value="1"/>
</dbReference>
<keyword evidence="7 9" id="KW-1133">Transmembrane helix</keyword>
<evidence type="ECO:0000256" key="8">
    <source>
        <dbReference type="ARBA" id="ARBA00023136"/>
    </source>
</evidence>
<keyword evidence="3 9" id="KW-0813">Transport</keyword>
<keyword evidence="8 9" id="KW-0472">Membrane</keyword>
<feature type="transmembrane region" description="Helical" evidence="9">
    <location>
        <begin position="64"/>
        <end position="93"/>
    </location>
</feature>
<dbReference type="RefSeq" id="WP_202102137.1">
    <property type="nucleotide sequence ID" value="NZ_JAERTY010000003.1"/>
</dbReference>
<keyword evidence="4 10" id="KW-1003">Cell membrane</keyword>
<sequence length="295" mass="32087">MRLRILKDLWIRYTFRILLLLTLSMVVFIGIGLFIKSLPLLKDQNLFTILSGSTWSPLKGQFGFLPFITGTVSVTLIALVIAAPLCLLSSIYLVEYASALLKKTVLPLINVLAAIPPVLYGVWGILFVVPLISNYIGPVFGSTNAGYSILSGGIVLAVMIFPIMISIMVEVLQTIPPDLKAASLSLGATRWETIQKVILKKARPGIIAAIVLATSRAFGETIAVLMVCGNIPQVPKSLFDAGYPIPALIANNFGEMMSIPHYDAALMFAALLLLTIIFLFNLISRLILNKLEEKA</sequence>
<evidence type="ECO:0000256" key="6">
    <source>
        <dbReference type="ARBA" id="ARBA00022692"/>
    </source>
</evidence>
<evidence type="ECO:0000256" key="3">
    <source>
        <dbReference type="ARBA" id="ARBA00022448"/>
    </source>
</evidence>
<dbReference type="EMBL" id="JAERTY010000003">
    <property type="protein sequence ID" value="MBL1408364.1"/>
    <property type="molecule type" value="Genomic_DNA"/>
</dbReference>
<comment type="similarity">
    <text evidence="2 10">Belongs to the binding-protein-dependent transport system permease family. CysTW subfamily.</text>
</comment>
<keyword evidence="5 10" id="KW-0592">Phosphate transport</keyword>
<evidence type="ECO:0000256" key="9">
    <source>
        <dbReference type="RuleBase" id="RU363032"/>
    </source>
</evidence>